<dbReference type="RefSeq" id="WP_157665567.1">
    <property type="nucleotide sequence ID" value="NZ_CP020931.1"/>
</dbReference>
<dbReference type="Pfam" id="PF16162">
    <property type="entry name" value="KwaB"/>
    <property type="match status" value="1"/>
</dbReference>
<accession>A0A1W6K4U9</accession>
<dbReference type="Proteomes" id="UP000193100">
    <property type="component" value="Chromosome"/>
</dbReference>
<sequence length="302" mass="33870">MPNNNSPSNLFALVDDEDVPIRRIPLVAALNAELAQLFAEQEGTLLGDKQPIAFTGSYNVDEGEIFTLDDYPLPPAIGQAIGNPLTCPVLNLATETHRIKALFSGIWTPTSQSVNFQVFDAGKLLSNRWTLIGLPIHAGDTYKRLEEPGLILQDKLTAHFHNGILYFSSYHNTKRFLDLADYYREATDTDLDDFAATDLFAFEDAASFKEQADSIIRKKIALLQKNEVLKDIAVTDIQTIANNFNSELPEEHHISIFVNDDGKLVIPADKKQLKELIRFLDEDYVTAPLTKRKCLTNSKQYL</sequence>
<organism evidence="1 2">
    <name type="scientific">Marinobacter salarius</name>
    <dbReference type="NCBI Taxonomy" id="1420917"/>
    <lineage>
        <taxon>Bacteria</taxon>
        <taxon>Pseudomonadati</taxon>
        <taxon>Pseudomonadota</taxon>
        <taxon>Gammaproteobacteria</taxon>
        <taxon>Pseudomonadales</taxon>
        <taxon>Marinobacteraceae</taxon>
        <taxon>Marinobacter</taxon>
    </lineage>
</organism>
<evidence type="ECO:0000313" key="1">
    <source>
        <dbReference type="EMBL" id="ARM82441.1"/>
    </source>
</evidence>
<dbReference type="GeneID" id="77254340"/>
<name>A0A1W6K4U9_9GAMM</name>
<protein>
    <recommendedName>
        <fullName evidence="3">DUF4868 domain-containing protein</fullName>
    </recommendedName>
</protein>
<evidence type="ECO:0008006" key="3">
    <source>
        <dbReference type="Google" id="ProtNLM"/>
    </source>
</evidence>
<dbReference type="AlphaFoldDB" id="A0A1W6K4U9"/>
<dbReference type="EMBL" id="CP020931">
    <property type="protein sequence ID" value="ARM82441.1"/>
    <property type="molecule type" value="Genomic_DNA"/>
</dbReference>
<gene>
    <name evidence="1" type="ORF">MARSALSMR5_00340</name>
</gene>
<reference evidence="1 2" key="1">
    <citation type="submission" date="2017-04" db="EMBL/GenBank/DDBJ databases">
        <title>Genome Sequence of Marinobacter salarius strain SMR5 Isolated from a culture of the Diatom Skeletonema marinoi.</title>
        <authorList>
            <person name="Topel M."/>
            <person name="Pinder M.I.M."/>
            <person name="Johansson O.N."/>
            <person name="Kourtchenko O."/>
            <person name="Godhe A."/>
            <person name="Clarke A.K."/>
        </authorList>
    </citation>
    <scope>NUCLEOTIDE SEQUENCE [LARGE SCALE GENOMIC DNA]</scope>
    <source>
        <strain evidence="1 2">SMR5</strain>
    </source>
</reference>
<dbReference type="InterPro" id="IPR032359">
    <property type="entry name" value="KwaB-like"/>
</dbReference>
<evidence type="ECO:0000313" key="2">
    <source>
        <dbReference type="Proteomes" id="UP000193100"/>
    </source>
</evidence>
<proteinExistence type="predicted"/>